<dbReference type="GO" id="GO:0016709">
    <property type="term" value="F:oxidoreductase activity, acting on paired donors, with incorporation or reduction of molecular oxygen, NAD(P)H as one donor, and incorporation of one atom of oxygen"/>
    <property type="evidence" value="ECO:0007669"/>
    <property type="project" value="UniProtKB-ARBA"/>
</dbReference>
<evidence type="ECO:0000256" key="1">
    <source>
        <dbReference type="ARBA" id="ARBA00001974"/>
    </source>
</evidence>
<name>A0A9P5U976_9AGAR</name>
<reference evidence="6" key="1">
    <citation type="submission" date="2020-11" db="EMBL/GenBank/DDBJ databases">
        <authorList>
            <consortium name="DOE Joint Genome Institute"/>
            <person name="Ahrendt S."/>
            <person name="Riley R."/>
            <person name="Andreopoulos W."/>
            <person name="Labutti K."/>
            <person name="Pangilinan J."/>
            <person name="Ruiz-Duenas F.J."/>
            <person name="Barrasa J.M."/>
            <person name="Sanchez-Garcia M."/>
            <person name="Camarero S."/>
            <person name="Miyauchi S."/>
            <person name="Serrano A."/>
            <person name="Linde D."/>
            <person name="Babiker R."/>
            <person name="Drula E."/>
            <person name="Ayuso-Fernandez I."/>
            <person name="Pacheco R."/>
            <person name="Padilla G."/>
            <person name="Ferreira P."/>
            <person name="Barriuso J."/>
            <person name="Kellner H."/>
            <person name="Castanera R."/>
            <person name="Alfaro M."/>
            <person name="Ramirez L."/>
            <person name="Pisabarro A.G."/>
            <person name="Kuo A."/>
            <person name="Tritt A."/>
            <person name="Lipzen A."/>
            <person name="He G."/>
            <person name="Yan M."/>
            <person name="Ng V."/>
            <person name="Cullen D."/>
            <person name="Martin F."/>
            <person name="Rosso M.-N."/>
            <person name="Henrissat B."/>
            <person name="Hibbett D."/>
            <person name="Martinez A.T."/>
            <person name="Grigoriev I.V."/>
        </authorList>
    </citation>
    <scope>NUCLEOTIDE SEQUENCE</scope>
    <source>
        <strain evidence="6">AH 40177</strain>
    </source>
</reference>
<evidence type="ECO:0000259" key="5">
    <source>
        <dbReference type="Pfam" id="PF01494"/>
    </source>
</evidence>
<evidence type="ECO:0000256" key="3">
    <source>
        <dbReference type="ARBA" id="ARBA00022827"/>
    </source>
</evidence>
<dbReference type="InterPro" id="IPR036188">
    <property type="entry name" value="FAD/NAD-bd_sf"/>
</dbReference>
<keyword evidence="7" id="KW-1185">Reference proteome</keyword>
<dbReference type="Pfam" id="PF01494">
    <property type="entry name" value="FAD_binding_3"/>
    <property type="match status" value="1"/>
</dbReference>
<dbReference type="OrthoDB" id="10016252at2759"/>
<dbReference type="InterPro" id="IPR002938">
    <property type="entry name" value="FAD-bd"/>
</dbReference>
<dbReference type="PANTHER" id="PTHR43004:SF19">
    <property type="entry name" value="BINDING MONOOXYGENASE, PUTATIVE (JCVI)-RELATED"/>
    <property type="match status" value="1"/>
</dbReference>
<dbReference type="Proteomes" id="UP000772434">
    <property type="component" value="Unassembled WGS sequence"/>
</dbReference>
<evidence type="ECO:0000256" key="4">
    <source>
        <dbReference type="ARBA" id="ARBA00023002"/>
    </source>
</evidence>
<dbReference type="SUPFAM" id="SSF51905">
    <property type="entry name" value="FAD/NAD(P)-binding domain"/>
    <property type="match status" value="1"/>
</dbReference>
<dbReference type="PRINTS" id="PR00420">
    <property type="entry name" value="RNGMNOXGNASE"/>
</dbReference>
<keyword evidence="4" id="KW-0560">Oxidoreductase</keyword>
<dbReference type="AlphaFoldDB" id="A0A9P5U976"/>
<organism evidence="6 7">
    <name type="scientific">Rhodocollybia butyracea</name>
    <dbReference type="NCBI Taxonomy" id="206335"/>
    <lineage>
        <taxon>Eukaryota</taxon>
        <taxon>Fungi</taxon>
        <taxon>Dikarya</taxon>
        <taxon>Basidiomycota</taxon>
        <taxon>Agaricomycotina</taxon>
        <taxon>Agaricomycetes</taxon>
        <taxon>Agaricomycetidae</taxon>
        <taxon>Agaricales</taxon>
        <taxon>Marasmiineae</taxon>
        <taxon>Omphalotaceae</taxon>
        <taxon>Rhodocollybia</taxon>
    </lineage>
</organism>
<dbReference type="InterPro" id="IPR050641">
    <property type="entry name" value="RIFMO-like"/>
</dbReference>
<dbReference type="GO" id="GO:0071949">
    <property type="term" value="F:FAD binding"/>
    <property type="evidence" value="ECO:0007669"/>
    <property type="project" value="InterPro"/>
</dbReference>
<dbReference type="PANTHER" id="PTHR43004">
    <property type="entry name" value="TRK SYSTEM POTASSIUM UPTAKE PROTEIN"/>
    <property type="match status" value="1"/>
</dbReference>
<evidence type="ECO:0000313" key="6">
    <source>
        <dbReference type="EMBL" id="KAF9070667.1"/>
    </source>
</evidence>
<gene>
    <name evidence="6" type="ORF">BDP27DRAFT_1323231</name>
</gene>
<comment type="caution">
    <text evidence="6">The sequence shown here is derived from an EMBL/GenBank/DDBJ whole genome shotgun (WGS) entry which is preliminary data.</text>
</comment>
<comment type="cofactor">
    <cofactor evidence="1">
        <name>FAD</name>
        <dbReference type="ChEBI" id="CHEBI:57692"/>
    </cofactor>
</comment>
<protein>
    <recommendedName>
        <fullName evidence="5">FAD-binding domain-containing protein</fullName>
    </recommendedName>
</protein>
<proteinExistence type="predicted"/>
<dbReference type="EMBL" id="JADNRY010000038">
    <property type="protein sequence ID" value="KAF9070667.1"/>
    <property type="molecule type" value="Genomic_DNA"/>
</dbReference>
<accession>A0A9P5U976</accession>
<evidence type="ECO:0000256" key="2">
    <source>
        <dbReference type="ARBA" id="ARBA00022630"/>
    </source>
</evidence>
<sequence length="401" mass="44029">MNSPLPPQTRILIVGSGPSGLAAGISMLCNGIQPSELVIVDSVEKGSNTSRAIAIHAATLEVNTDWKLGDKNGPFFQSSFEYNSRHTKYPFFLSLSQKITEHVLEERLNELGVKVLRPFHVSGMKESPTGKGMDVLFESGEIIKAEYVIGADGARSTVRRLSDIKFADPDGKSFEDSVESELAQMVMADVSFSSPLPDSPSLLTATRDGMFLLMSLGKPVVTDMLYNSSETVYRIGFSEHINRYAPLFLSSDPTVNPNPINITKMYWTTRFRLHSAIAEVFFKRIHGGFIFLVGDAAHIHSPAGGQGMNLGLRDALGLGPVLAEHVLKGSGGDLAALESYATLRRIRGLNMIQLTKRLLSAINFVMQPHYFDWPAKVIRLLSRISLIQRKFAYQLSGLGNP</sequence>
<dbReference type="Gene3D" id="3.30.70.2450">
    <property type="match status" value="1"/>
</dbReference>
<keyword evidence="2" id="KW-0285">Flavoprotein</keyword>
<feature type="domain" description="FAD-binding" evidence="5">
    <location>
        <begin position="9"/>
        <end position="353"/>
    </location>
</feature>
<evidence type="ECO:0000313" key="7">
    <source>
        <dbReference type="Proteomes" id="UP000772434"/>
    </source>
</evidence>
<keyword evidence="3" id="KW-0274">FAD</keyword>
<dbReference type="Gene3D" id="3.50.50.60">
    <property type="entry name" value="FAD/NAD(P)-binding domain"/>
    <property type="match status" value="1"/>
</dbReference>